<evidence type="ECO:0000259" key="2">
    <source>
        <dbReference type="Pfam" id="PF16391"/>
    </source>
</evidence>
<evidence type="ECO:0000313" key="5">
    <source>
        <dbReference type="Proteomes" id="UP000651112"/>
    </source>
</evidence>
<feature type="domain" description="DUF4959" evidence="1">
    <location>
        <begin position="17"/>
        <end position="120"/>
    </location>
</feature>
<proteinExistence type="predicted"/>
<dbReference type="RefSeq" id="WP_190311973.1">
    <property type="nucleotide sequence ID" value="NZ_JACNYL010000001.1"/>
</dbReference>
<accession>A0ABR7XLX6</accession>
<protein>
    <submittedName>
        <fullName evidence="4">DUF4959 domain-containing protein</fullName>
    </submittedName>
</protein>
<evidence type="ECO:0000313" key="4">
    <source>
        <dbReference type="EMBL" id="MBD1420176.1"/>
    </source>
</evidence>
<gene>
    <name evidence="4" type="ORF">H8B21_01205</name>
</gene>
<comment type="caution">
    <text evidence="4">The sequence shown here is derived from an EMBL/GenBank/DDBJ whole genome shotgun (WGS) entry which is preliminary data.</text>
</comment>
<organism evidence="4 5">
    <name type="scientific">Sphingobacterium chuzhouense</name>
    <dbReference type="NCBI Taxonomy" id="1742264"/>
    <lineage>
        <taxon>Bacteria</taxon>
        <taxon>Pseudomonadati</taxon>
        <taxon>Bacteroidota</taxon>
        <taxon>Sphingobacteriia</taxon>
        <taxon>Sphingobacteriales</taxon>
        <taxon>Sphingobacteriaceae</taxon>
        <taxon>Sphingobacterium</taxon>
    </lineage>
</organism>
<dbReference type="InterPro" id="IPR032164">
    <property type="entry name" value="DUF5000"/>
</dbReference>
<feature type="domain" description="DUF5000" evidence="2">
    <location>
        <begin position="261"/>
        <end position="397"/>
    </location>
</feature>
<keyword evidence="5" id="KW-1185">Reference proteome</keyword>
<reference evidence="4 5" key="1">
    <citation type="submission" date="2020-08" db="EMBL/GenBank/DDBJ databases">
        <title>Sphingobacterium sp. DN00404 isolated from aquaculture water.</title>
        <authorList>
            <person name="Zhang M."/>
        </authorList>
    </citation>
    <scope>NUCLEOTIDE SEQUENCE [LARGE SCALE GENOMIC DNA]</scope>
    <source>
        <strain evidence="4 5">KCTC 42746</strain>
    </source>
</reference>
<dbReference type="InterPro" id="IPR033431">
    <property type="entry name" value="DUF5126"/>
</dbReference>
<dbReference type="EMBL" id="JACNYL010000001">
    <property type="protein sequence ID" value="MBD1420176.1"/>
    <property type="molecule type" value="Genomic_DNA"/>
</dbReference>
<feature type="domain" description="DUF5126" evidence="3">
    <location>
        <begin position="121"/>
        <end position="222"/>
    </location>
</feature>
<dbReference type="Pfam" id="PF17166">
    <property type="entry name" value="DUF5126"/>
    <property type="match status" value="1"/>
</dbReference>
<sequence>MKKLYYLGLLICIYIMSCKEEKFGPTIEEGSTPAMISNVSTENMPGGARITYNVPADPNLLYVEAEYIASNGQLANVRASHYTNTLTIEGLGSTNDKEIKLYSVGKNEKRSEPIVTVIHPLTPPVIEVFNSLDLKEDFGGISINFVNEHKANIAIIVTTKNDLGDEVVADIHYTSREGGRFALRGYPSDPRDFSVQIRDKWENFSNKLDTTVTPIYEMEMNKAKFREVKLPTDALQWSNIPMTNLWSNSLVGGSAVSNRGTAWYRTANGSGIPHHFTFELGVTAKLSRYIQHQRGVISEPELVYNAGNPRYWEVWGATHPDPSGSWEGWTKLLDCTSIKPSGQPLTQNSDEDVAYALAGEEFEFPFDAPPVRYIRIKILGTWGLTDFMHIGELTFFGEVVN</sequence>
<dbReference type="Pfam" id="PF16323">
    <property type="entry name" value="DUF4959"/>
    <property type="match status" value="1"/>
</dbReference>
<evidence type="ECO:0000259" key="1">
    <source>
        <dbReference type="Pfam" id="PF16323"/>
    </source>
</evidence>
<evidence type="ECO:0000259" key="3">
    <source>
        <dbReference type="Pfam" id="PF17166"/>
    </source>
</evidence>
<dbReference type="Gene3D" id="2.60.120.260">
    <property type="entry name" value="Galactose-binding domain-like"/>
    <property type="match status" value="1"/>
</dbReference>
<dbReference type="InterPro" id="IPR032527">
    <property type="entry name" value="DUF4959"/>
</dbReference>
<dbReference type="Pfam" id="PF16391">
    <property type="entry name" value="DUF5000"/>
    <property type="match status" value="1"/>
</dbReference>
<dbReference type="Proteomes" id="UP000651112">
    <property type="component" value="Unassembled WGS sequence"/>
</dbReference>
<name>A0ABR7XLX6_9SPHI</name>